<dbReference type="GO" id="GO:0016491">
    <property type="term" value="F:oxidoreductase activity"/>
    <property type="evidence" value="ECO:0007669"/>
    <property type="project" value="UniProtKB-KW"/>
</dbReference>
<accession>A0A2N5N5V5</accession>
<dbReference type="GO" id="GO:0000166">
    <property type="term" value="F:nucleotide binding"/>
    <property type="evidence" value="ECO:0007669"/>
    <property type="project" value="InterPro"/>
</dbReference>
<dbReference type="InterPro" id="IPR036291">
    <property type="entry name" value="NAD(P)-bd_dom_sf"/>
</dbReference>
<dbReference type="RefSeq" id="WP_101809073.1">
    <property type="nucleotide sequence ID" value="NZ_NFEZ01000004.1"/>
</dbReference>
<dbReference type="EMBL" id="NFEZ01000004">
    <property type="protein sequence ID" value="PLT45705.1"/>
    <property type="molecule type" value="Genomic_DNA"/>
</dbReference>
<dbReference type="SUPFAM" id="SSF51735">
    <property type="entry name" value="NAD(P)-binding Rossmann-fold domains"/>
    <property type="match status" value="1"/>
</dbReference>
<reference evidence="4 5" key="1">
    <citation type="submission" date="2017-05" db="EMBL/GenBank/DDBJ databases">
        <title>Functional genome analysis of Paenibacillus pasadenensis strain R16: insights on endophytic life style and antifungal activity.</title>
        <authorList>
            <person name="Passera A."/>
            <person name="Marcolungo L."/>
            <person name="Casati P."/>
            <person name="Brasca M."/>
            <person name="Quaglino F."/>
            <person name="Delledonne M."/>
        </authorList>
    </citation>
    <scope>NUCLEOTIDE SEQUENCE [LARGE SCALE GENOMIC DNA]</scope>
    <source>
        <strain evidence="4 5">R16</strain>
    </source>
</reference>
<evidence type="ECO:0000313" key="5">
    <source>
        <dbReference type="Proteomes" id="UP000234789"/>
    </source>
</evidence>
<feature type="domain" description="GFO/IDH/MocA-like oxidoreductase" evidence="3">
    <location>
        <begin position="144"/>
        <end position="263"/>
    </location>
</feature>
<keyword evidence="1" id="KW-0560">Oxidoreductase</keyword>
<protein>
    <submittedName>
        <fullName evidence="4">Oxidoreductase family protein</fullName>
    </submittedName>
</protein>
<keyword evidence="5" id="KW-1185">Reference proteome</keyword>
<evidence type="ECO:0000256" key="1">
    <source>
        <dbReference type="ARBA" id="ARBA00023002"/>
    </source>
</evidence>
<dbReference type="AlphaFoldDB" id="A0A2N5N5V5"/>
<dbReference type="InterPro" id="IPR055170">
    <property type="entry name" value="GFO_IDH_MocA-like_dom"/>
</dbReference>
<dbReference type="PANTHER" id="PTHR43818">
    <property type="entry name" value="BCDNA.GH03377"/>
    <property type="match status" value="1"/>
</dbReference>
<dbReference type="PANTHER" id="PTHR43818:SF11">
    <property type="entry name" value="BCDNA.GH03377"/>
    <property type="match status" value="1"/>
</dbReference>
<dbReference type="Pfam" id="PF01408">
    <property type="entry name" value="GFO_IDH_MocA"/>
    <property type="match status" value="1"/>
</dbReference>
<dbReference type="SUPFAM" id="SSF55347">
    <property type="entry name" value="Glyceraldehyde-3-phosphate dehydrogenase-like, C-terminal domain"/>
    <property type="match status" value="1"/>
</dbReference>
<dbReference type="Pfam" id="PF22725">
    <property type="entry name" value="GFO_IDH_MocA_C3"/>
    <property type="match status" value="1"/>
</dbReference>
<dbReference type="InterPro" id="IPR000683">
    <property type="entry name" value="Gfo/Idh/MocA-like_OxRdtase_N"/>
</dbReference>
<evidence type="ECO:0000313" key="4">
    <source>
        <dbReference type="EMBL" id="PLT45705.1"/>
    </source>
</evidence>
<comment type="caution">
    <text evidence="4">The sequence shown here is derived from an EMBL/GenBank/DDBJ whole genome shotgun (WGS) entry which is preliminary data.</text>
</comment>
<organism evidence="4 5">
    <name type="scientific">Paenibacillus pasadenensis</name>
    <dbReference type="NCBI Taxonomy" id="217090"/>
    <lineage>
        <taxon>Bacteria</taxon>
        <taxon>Bacillati</taxon>
        <taxon>Bacillota</taxon>
        <taxon>Bacilli</taxon>
        <taxon>Bacillales</taxon>
        <taxon>Paenibacillaceae</taxon>
        <taxon>Paenibacillus</taxon>
    </lineage>
</organism>
<dbReference type="Proteomes" id="UP000234789">
    <property type="component" value="Unassembled WGS sequence"/>
</dbReference>
<name>A0A2N5N5V5_9BACL</name>
<sequence length="339" mass="36592">MIRIGLIGMGFMGKAHLENYRQLEREGVAVQIAAICDADPAKLRGEGSGGNLAAGGSVTDLSAYAAYESVADMLAREQLDAVDITLPTYLHKDVAIQCLQAGLHVLCEKPMAMDEAECEAMIGAAAAADRSLMIGQCLRFWPAYVELKRLIDARVLGEVTYASFYRGGGTPSWGPWVLDKDKGGGAILDMHVHDADVVNWLFGKPEAVSAVGLNVILGSGYDIVSTHYRYADPRIVHAQVDWTLNGDYGFEMGFRVTFERGNVQLAGGRLRVNPDGAPGYEAALAPGEGYYYELRYFVERLLAGAPIEEADPESTKATIRIVAAEIASADRRGEWVAVG</sequence>
<dbReference type="Gene3D" id="3.30.360.10">
    <property type="entry name" value="Dihydrodipicolinate Reductase, domain 2"/>
    <property type="match status" value="1"/>
</dbReference>
<gene>
    <name evidence="4" type="ORF">B8V81_4136</name>
</gene>
<dbReference type="Gene3D" id="3.40.50.720">
    <property type="entry name" value="NAD(P)-binding Rossmann-like Domain"/>
    <property type="match status" value="1"/>
</dbReference>
<evidence type="ECO:0000259" key="3">
    <source>
        <dbReference type="Pfam" id="PF22725"/>
    </source>
</evidence>
<feature type="domain" description="Gfo/Idh/MocA-like oxidoreductase N-terminal" evidence="2">
    <location>
        <begin position="2"/>
        <end position="135"/>
    </location>
</feature>
<dbReference type="InterPro" id="IPR050463">
    <property type="entry name" value="Gfo/Idh/MocA_oxidrdct_glycsds"/>
</dbReference>
<evidence type="ECO:0000259" key="2">
    <source>
        <dbReference type="Pfam" id="PF01408"/>
    </source>
</evidence>
<proteinExistence type="predicted"/>